<dbReference type="SUPFAM" id="SSF56112">
    <property type="entry name" value="Protein kinase-like (PK-like)"/>
    <property type="match status" value="1"/>
</dbReference>
<dbReference type="GO" id="GO:0004674">
    <property type="term" value="F:protein serine/threonine kinase activity"/>
    <property type="evidence" value="ECO:0007669"/>
    <property type="project" value="UniProtKB-KW"/>
</dbReference>
<dbReference type="PANTHER" id="PTHR24349">
    <property type="entry name" value="SERINE/THREONINE-PROTEIN KINASE"/>
    <property type="match status" value="1"/>
</dbReference>
<evidence type="ECO:0000256" key="3">
    <source>
        <dbReference type="ARBA" id="ARBA00012513"/>
    </source>
</evidence>
<dbReference type="EC" id="2.7.11.1" evidence="3"/>
<protein>
    <recommendedName>
        <fullName evidence="3">non-specific serine/threonine protein kinase</fullName>
        <ecNumber evidence="3">2.7.11.1</ecNumber>
    </recommendedName>
</protein>
<keyword evidence="9" id="KW-0067">ATP-binding</keyword>
<name>A0AAV4WVN5_9ARAC</name>
<keyword evidence="8" id="KW-0418">Kinase</keyword>
<evidence type="ECO:0000256" key="1">
    <source>
        <dbReference type="ARBA" id="ARBA00001946"/>
    </source>
</evidence>
<dbReference type="Gene3D" id="1.10.510.10">
    <property type="entry name" value="Transferase(Phosphotransferase) domain 1"/>
    <property type="match status" value="1"/>
</dbReference>
<dbReference type="GO" id="GO:0046872">
    <property type="term" value="F:metal ion binding"/>
    <property type="evidence" value="ECO:0007669"/>
    <property type="project" value="UniProtKB-KW"/>
</dbReference>
<dbReference type="GO" id="GO:0005524">
    <property type="term" value="F:ATP binding"/>
    <property type="evidence" value="ECO:0007669"/>
    <property type="project" value="UniProtKB-KW"/>
</dbReference>
<evidence type="ECO:0000256" key="10">
    <source>
        <dbReference type="ARBA" id="ARBA00022842"/>
    </source>
</evidence>
<keyword evidence="17" id="KW-1185">Reference proteome</keyword>
<dbReference type="InterPro" id="IPR008271">
    <property type="entry name" value="Ser/Thr_kinase_AS"/>
</dbReference>
<dbReference type="InterPro" id="IPR011009">
    <property type="entry name" value="Kinase-like_dom_sf"/>
</dbReference>
<dbReference type="PROSITE" id="PS00108">
    <property type="entry name" value="PROTEIN_KINASE_ST"/>
    <property type="match status" value="1"/>
</dbReference>
<keyword evidence="7" id="KW-0547">Nucleotide-binding</keyword>
<comment type="catalytic activity">
    <reaction evidence="12">
        <text>L-threonyl-[protein] + ATP = O-phospho-L-threonyl-[protein] + ADP + H(+)</text>
        <dbReference type="Rhea" id="RHEA:46608"/>
        <dbReference type="Rhea" id="RHEA-COMP:11060"/>
        <dbReference type="Rhea" id="RHEA-COMP:11605"/>
        <dbReference type="ChEBI" id="CHEBI:15378"/>
        <dbReference type="ChEBI" id="CHEBI:30013"/>
        <dbReference type="ChEBI" id="CHEBI:30616"/>
        <dbReference type="ChEBI" id="CHEBI:61977"/>
        <dbReference type="ChEBI" id="CHEBI:456216"/>
        <dbReference type="EC" id="2.7.11.1"/>
    </reaction>
</comment>
<evidence type="ECO:0000256" key="2">
    <source>
        <dbReference type="ARBA" id="ARBA00006692"/>
    </source>
</evidence>
<evidence type="ECO:0000256" key="11">
    <source>
        <dbReference type="ARBA" id="ARBA00022845"/>
    </source>
</evidence>
<evidence type="ECO:0000313" key="16">
    <source>
        <dbReference type="EMBL" id="GIY85985.1"/>
    </source>
</evidence>
<proteinExistence type="inferred from homology"/>
<feature type="region of interest" description="Disordered" evidence="14">
    <location>
        <begin position="439"/>
        <end position="460"/>
    </location>
</feature>
<dbReference type="PROSITE" id="PS50011">
    <property type="entry name" value="PROTEIN_KINASE_DOM"/>
    <property type="match status" value="1"/>
</dbReference>
<keyword evidence="11" id="KW-0810">Translation regulation</keyword>
<evidence type="ECO:0000256" key="8">
    <source>
        <dbReference type="ARBA" id="ARBA00022777"/>
    </source>
</evidence>
<evidence type="ECO:0000256" key="5">
    <source>
        <dbReference type="ARBA" id="ARBA00022679"/>
    </source>
</evidence>
<comment type="cofactor">
    <cofactor evidence="1">
        <name>Mg(2+)</name>
        <dbReference type="ChEBI" id="CHEBI:18420"/>
    </cofactor>
</comment>
<evidence type="ECO:0000256" key="7">
    <source>
        <dbReference type="ARBA" id="ARBA00022741"/>
    </source>
</evidence>
<comment type="catalytic activity">
    <reaction evidence="13">
        <text>L-seryl-[protein] + ATP = O-phospho-L-seryl-[protein] + ADP + H(+)</text>
        <dbReference type="Rhea" id="RHEA:17989"/>
        <dbReference type="Rhea" id="RHEA-COMP:9863"/>
        <dbReference type="Rhea" id="RHEA-COMP:11604"/>
        <dbReference type="ChEBI" id="CHEBI:15378"/>
        <dbReference type="ChEBI" id="CHEBI:29999"/>
        <dbReference type="ChEBI" id="CHEBI:30616"/>
        <dbReference type="ChEBI" id="CHEBI:83421"/>
        <dbReference type="ChEBI" id="CHEBI:456216"/>
        <dbReference type="EC" id="2.7.11.1"/>
    </reaction>
</comment>
<dbReference type="GO" id="GO:0006417">
    <property type="term" value="P:regulation of translation"/>
    <property type="evidence" value="ECO:0007669"/>
    <property type="project" value="UniProtKB-KW"/>
</dbReference>
<dbReference type="FunFam" id="1.10.510.10:FF:000119">
    <property type="entry name" value="Putative map kinase-interacting serine/threonine-protein kinase 1"/>
    <property type="match status" value="1"/>
</dbReference>
<dbReference type="SMART" id="SM00220">
    <property type="entry name" value="S_TKc"/>
    <property type="match status" value="1"/>
</dbReference>
<dbReference type="InterPro" id="IPR050205">
    <property type="entry name" value="CDPK_Ser/Thr_kinases"/>
</dbReference>
<keyword evidence="10" id="KW-0460">Magnesium</keyword>
<evidence type="ECO:0000256" key="9">
    <source>
        <dbReference type="ARBA" id="ARBA00022840"/>
    </source>
</evidence>
<sequence>MKTEVFMGGTPGMGEKTNIHAEPKAVEDPVTILLLDTPQNTPVGTPGSDNHISSDETAEIVETIENGESTSSNTEVLRSAPKMIQAPSARRLRRKKRRTRSICDNFTDLYRLTDELLGEGACASVRTCIEISTGIEFAVKIIKKDYSSTRDKVFREIETFHQSRNHPNIIHLMHFFEESDRFLLVFEKVHGGPLLGHIQKRKSFTEHEASMIIKDIACALMFLHQKGIAHRDLKPENILCFSQDQVCPVKICDFDLASGRIYKSSTPCSTPELLSPVGSAEFMAPEVVCGFTGEATPYDKRCDLWSLGVIMYILLCGYPPFYGCCGAQCGWERGSPCEACQNQLFESIQMGIYEFPEREWAYISAEAKELISHLLVKDASQRYSAQMVLNHPWVANGGPATLLHTPLIIRKNNSARDLAVFAENANAYKRLQFGHSLGTPMPVQEETNSSSASTSSSMVFSLSPLSDSSLYMRRRESQSK</sequence>
<evidence type="ECO:0000256" key="12">
    <source>
        <dbReference type="ARBA" id="ARBA00047899"/>
    </source>
</evidence>
<feature type="compositionally biased region" description="Low complexity" evidence="14">
    <location>
        <begin position="449"/>
        <end position="460"/>
    </location>
</feature>
<dbReference type="Pfam" id="PF00069">
    <property type="entry name" value="Pkinase"/>
    <property type="match status" value="1"/>
</dbReference>
<dbReference type="FunFam" id="3.30.200.20:FF:000093">
    <property type="entry name" value="Putative map kinase-interacting serine/threonine-protein kinase 1"/>
    <property type="match status" value="1"/>
</dbReference>
<evidence type="ECO:0000256" key="6">
    <source>
        <dbReference type="ARBA" id="ARBA00022723"/>
    </source>
</evidence>
<keyword evidence="4" id="KW-0723">Serine/threonine-protein kinase</keyword>
<reference evidence="16 17" key="1">
    <citation type="submission" date="2021-06" db="EMBL/GenBank/DDBJ databases">
        <title>Caerostris darwini draft genome.</title>
        <authorList>
            <person name="Kono N."/>
            <person name="Arakawa K."/>
        </authorList>
    </citation>
    <scope>NUCLEOTIDE SEQUENCE [LARGE SCALE GENOMIC DNA]</scope>
</reference>
<dbReference type="InterPro" id="IPR000719">
    <property type="entry name" value="Prot_kinase_dom"/>
</dbReference>
<dbReference type="EMBL" id="BPLQ01015115">
    <property type="protein sequence ID" value="GIY85985.1"/>
    <property type="molecule type" value="Genomic_DNA"/>
</dbReference>
<evidence type="ECO:0000313" key="17">
    <source>
        <dbReference type="Proteomes" id="UP001054837"/>
    </source>
</evidence>
<evidence type="ECO:0000256" key="4">
    <source>
        <dbReference type="ARBA" id="ARBA00022527"/>
    </source>
</evidence>
<gene>
    <name evidence="16" type="primary">Mknk2</name>
    <name evidence="16" type="ORF">CDAR_516691</name>
</gene>
<keyword evidence="6" id="KW-0479">Metal-binding</keyword>
<evidence type="ECO:0000256" key="14">
    <source>
        <dbReference type="SAM" id="MobiDB-lite"/>
    </source>
</evidence>
<dbReference type="Gene3D" id="3.30.200.20">
    <property type="entry name" value="Phosphorylase Kinase, domain 1"/>
    <property type="match status" value="1"/>
</dbReference>
<accession>A0AAV4WVN5</accession>
<comment type="similarity">
    <text evidence="2">Belongs to the protein kinase superfamily. CAMK Ser/Thr protein kinase family.</text>
</comment>
<dbReference type="AlphaFoldDB" id="A0AAV4WVN5"/>
<organism evidence="16 17">
    <name type="scientific">Caerostris darwini</name>
    <dbReference type="NCBI Taxonomy" id="1538125"/>
    <lineage>
        <taxon>Eukaryota</taxon>
        <taxon>Metazoa</taxon>
        <taxon>Ecdysozoa</taxon>
        <taxon>Arthropoda</taxon>
        <taxon>Chelicerata</taxon>
        <taxon>Arachnida</taxon>
        <taxon>Araneae</taxon>
        <taxon>Araneomorphae</taxon>
        <taxon>Entelegynae</taxon>
        <taxon>Araneoidea</taxon>
        <taxon>Araneidae</taxon>
        <taxon>Caerostris</taxon>
    </lineage>
</organism>
<comment type="caution">
    <text evidence="16">The sequence shown here is derived from an EMBL/GenBank/DDBJ whole genome shotgun (WGS) entry which is preliminary data.</text>
</comment>
<dbReference type="Proteomes" id="UP001054837">
    <property type="component" value="Unassembled WGS sequence"/>
</dbReference>
<evidence type="ECO:0000259" key="15">
    <source>
        <dbReference type="PROSITE" id="PS50011"/>
    </source>
</evidence>
<keyword evidence="5" id="KW-0808">Transferase</keyword>
<evidence type="ECO:0000256" key="13">
    <source>
        <dbReference type="ARBA" id="ARBA00048679"/>
    </source>
</evidence>
<feature type="domain" description="Protein kinase" evidence="15">
    <location>
        <begin position="111"/>
        <end position="394"/>
    </location>
</feature>